<dbReference type="PATRIC" id="fig|1121098.3.peg.3365"/>
<evidence type="ECO:0008006" key="3">
    <source>
        <dbReference type="Google" id="ProtNLM"/>
    </source>
</evidence>
<dbReference type="eggNOG" id="COG1442">
    <property type="taxonomic scope" value="Bacteria"/>
</dbReference>
<reference evidence="1 2" key="1">
    <citation type="submission" date="2013-04" db="EMBL/GenBank/DDBJ databases">
        <title>The Genome Sequence of Bacteroides massiliensis DSM 17679.</title>
        <authorList>
            <consortium name="The Broad Institute Genomics Platform"/>
            <person name="Earl A."/>
            <person name="Ward D."/>
            <person name="Feldgarden M."/>
            <person name="Gevers D."/>
            <person name="Martens E."/>
            <person name="Fenner L."/>
            <person name="Roux V."/>
            <person name="Mallet M.N."/>
            <person name="Raoult D."/>
            <person name="Walker B."/>
            <person name="Young S."/>
            <person name="Zeng Q."/>
            <person name="Gargeya S."/>
            <person name="Fitzgerald M."/>
            <person name="Haas B."/>
            <person name="Abouelleil A."/>
            <person name="Allen A.W."/>
            <person name="Alvarado L."/>
            <person name="Arachchi H.M."/>
            <person name="Berlin A.M."/>
            <person name="Chapman S.B."/>
            <person name="Gainer-Dewar J."/>
            <person name="Goldberg J."/>
            <person name="Griggs A."/>
            <person name="Gujja S."/>
            <person name="Hansen M."/>
            <person name="Howarth C."/>
            <person name="Imamovic A."/>
            <person name="Ireland A."/>
            <person name="Larimer J."/>
            <person name="McCowan C."/>
            <person name="Murphy C."/>
            <person name="Pearson M."/>
            <person name="Poon T.W."/>
            <person name="Priest M."/>
            <person name="Roberts A."/>
            <person name="Saif S."/>
            <person name="Shea T."/>
            <person name="Sisk P."/>
            <person name="Sykes S."/>
            <person name="Wortman J."/>
            <person name="Nusbaum C."/>
            <person name="Birren B."/>
        </authorList>
    </citation>
    <scope>NUCLEOTIDE SEQUENCE [LARGE SCALE GENOMIC DNA]</scope>
    <source>
        <strain evidence="2">B84634 / Timone 84634 / DSM 17679 / JCM 13223</strain>
    </source>
</reference>
<dbReference type="SUPFAM" id="SSF53448">
    <property type="entry name" value="Nucleotide-diphospho-sugar transferases"/>
    <property type="match status" value="1"/>
</dbReference>
<dbReference type="InterPro" id="IPR029044">
    <property type="entry name" value="Nucleotide-diphossugar_trans"/>
</dbReference>
<sequence>METIPIFFTFDRYYVLAACVAFHSLLTNAAPEYQYQLYVVHTDLQPHHIQRIKKVVSHFHNANIQFKNASHYDTAWDKLRNKSHFSKEIFYKLTAAEMFPQYERILFSDVDVLFTADISSSFFLYPNEKFYYAGTRPIQENTNLPRYAKEFTQEEIRLISDYEISAGYMLINLKCIREDNKQIELTQFFHNNLNRLILPEQDCIALCCAPYLRFMPYKYVVCAFQFHEDPQRVKFNPNNASFQDKQVAIKAYNEMREQVVQLHYPGREKPWNSPFVYKYKEWLTGCHQANQLGYYLLMQPLFFTQRLKKYSLSRFIRKIKKKYHG</sequence>
<comment type="caution">
    <text evidence="1">The sequence shown here is derived from an EMBL/GenBank/DDBJ whole genome shotgun (WGS) entry which is preliminary data.</text>
</comment>
<dbReference type="RefSeq" id="WP_005943835.1">
    <property type="nucleotide sequence ID" value="NZ_KB890331.1"/>
</dbReference>
<dbReference type="InterPro" id="IPR002495">
    <property type="entry name" value="Glyco_trans_8"/>
</dbReference>
<dbReference type="Pfam" id="PF01501">
    <property type="entry name" value="Glyco_transf_8"/>
    <property type="match status" value="1"/>
</dbReference>
<evidence type="ECO:0000313" key="2">
    <source>
        <dbReference type="Proteomes" id="UP000017831"/>
    </source>
</evidence>
<dbReference type="STRING" id="1121098.HMPREF1534_03318"/>
<accession>U6R9F1</accession>
<organism evidence="1 2">
    <name type="scientific">Phocaeicola massiliensis B84634 = Timone 84634 = DSM 17679 = JCM 13223</name>
    <dbReference type="NCBI Taxonomy" id="1121098"/>
    <lineage>
        <taxon>Bacteria</taxon>
        <taxon>Pseudomonadati</taxon>
        <taxon>Bacteroidota</taxon>
        <taxon>Bacteroidia</taxon>
        <taxon>Bacteroidales</taxon>
        <taxon>Bacteroidaceae</taxon>
        <taxon>Phocaeicola</taxon>
    </lineage>
</organism>
<dbReference type="GeneID" id="60060830"/>
<keyword evidence="2" id="KW-1185">Reference proteome</keyword>
<dbReference type="GO" id="GO:0016757">
    <property type="term" value="F:glycosyltransferase activity"/>
    <property type="evidence" value="ECO:0007669"/>
    <property type="project" value="InterPro"/>
</dbReference>
<dbReference type="EMBL" id="AQHY01000039">
    <property type="protein sequence ID" value="EOA52667.1"/>
    <property type="molecule type" value="Genomic_DNA"/>
</dbReference>
<evidence type="ECO:0000313" key="1">
    <source>
        <dbReference type="EMBL" id="EOA52667.1"/>
    </source>
</evidence>
<gene>
    <name evidence="1" type="ORF">HMPREF1534_03318</name>
</gene>
<dbReference type="OrthoDB" id="695971at2"/>
<protein>
    <recommendedName>
        <fullName evidence="3">Glycosyl transferase family 8 C-terminal domain-containing protein</fullName>
    </recommendedName>
</protein>
<dbReference type="HOGENOM" id="CLU_050833_0_0_10"/>
<dbReference type="AlphaFoldDB" id="U6R9F1"/>
<dbReference type="Proteomes" id="UP000017831">
    <property type="component" value="Unassembled WGS sequence"/>
</dbReference>
<name>U6R9F1_9BACT</name>
<proteinExistence type="predicted"/>
<dbReference type="Gene3D" id="3.90.550.10">
    <property type="entry name" value="Spore Coat Polysaccharide Biosynthesis Protein SpsA, Chain A"/>
    <property type="match status" value="1"/>
</dbReference>